<protein>
    <recommendedName>
        <fullName evidence="3">Transposase</fullName>
    </recommendedName>
</protein>
<proteinExistence type="predicted"/>
<reference evidence="2" key="1">
    <citation type="journal article" date="2019" name="Int. J. Syst. Evol. Microbiol.">
        <title>The Global Catalogue of Microorganisms (GCM) 10K type strain sequencing project: providing services to taxonomists for standard genome sequencing and annotation.</title>
        <authorList>
            <consortium name="The Broad Institute Genomics Platform"/>
            <consortium name="The Broad Institute Genome Sequencing Center for Infectious Disease"/>
            <person name="Wu L."/>
            <person name="Ma J."/>
        </authorList>
    </citation>
    <scope>NUCLEOTIDE SEQUENCE [LARGE SCALE GENOMIC DNA]</scope>
    <source>
        <strain evidence="2">JCM 17551</strain>
    </source>
</reference>
<sequence>MDTERAQSWSVLGRSYKIQALLDEKVLLACMAYVDLNSLQKIDKNLSVYINSVCVLFKN</sequence>
<dbReference type="Proteomes" id="UP001501565">
    <property type="component" value="Unassembled WGS sequence"/>
</dbReference>
<comment type="caution">
    <text evidence="1">The sequence shown here is derived from an EMBL/GenBank/DDBJ whole genome shotgun (WGS) entry which is preliminary data.</text>
</comment>
<evidence type="ECO:0000313" key="1">
    <source>
        <dbReference type="EMBL" id="GAA3917705.1"/>
    </source>
</evidence>
<keyword evidence="2" id="KW-1185">Reference proteome</keyword>
<organism evidence="1 2">
    <name type="scientific">Litoribacillus peritrichatus</name>
    <dbReference type="NCBI Taxonomy" id="718191"/>
    <lineage>
        <taxon>Bacteria</taxon>
        <taxon>Pseudomonadati</taxon>
        <taxon>Pseudomonadota</taxon>
        <taxon>Gammaproteobacteria</taxon>
        <taxon>Oceanospirillales</taxon>
        <taxon>Oceanospirillaceae</taxon>
        <taxon>Litoribacillus</taxon>
    </lineage>
</organism>
<dbReference type="EMBL" id="BAABBN010000004">
    <property type="protein sequence ID" value="GAA3917705.1"/>
    <property type="molecule type" value="Genomic_DNA"/>
</dbReference>
<evidence type="ECO:0008006" key="3">
    <source>
        <dbReference type="Google" id="ProtNLM"/>
    </source>
</evidence>
<evidence type="ECO:0000313" key="2">
    <source>
        <dbReference type="Proteomes" id="UP001501565"/>
    </source>
</evidence>
<gene>
    <name evidence="1" type="ORF">GCM10022277_10930</name>
</gene>
<accession>A0ABP7MCM4</accession>
<name>A0ABP7MCM4_9GAMM</name>